<dbReference type="PROSITE" id="PS50271">
    <property type="entry name" value="ZF_UBP"/>
    <property type="match status" value="1"/>
</dbReference>
<dbReference type="EMBL" id="JAHRIO010050095">
    <property type="protein sequence ID" value="MEQ2173990.1"/>
    <property type="molecule type" value="Genomic_DNA"/>
</dbReference>
<evidence type="ECO:0000259" key="10">
    <source>
        <dbReference type="PROSITE" id="PS50235"/>
    </source>
</evidence>
<proteinExistence type="predicted"/>
<dbReference type="Gene3D" id="3.90.70.10">
    <property type="entry name" value="Cysteine proteinases"/>
    <property type="match status" value="1"/>
</dbReference>
<evidence type="ECO:0000256" key="9">
    <source>
        <dbReference type="SAM" id="MobiDB-lite"/>
    </source>
</evidence>
<evidence type="ECO:0000256" key="1">
    <source>
        <dbReference type="ARBA" id="ARBA00000707"/>
    </source>
</evidence>
<name>A0ABV0NRD9_9TELE</name>
<comment type="caution">
    <text evidence="12">The sequence shown here is derived from an EMBL/GenBank/DDBJ whole genome shotgun (WGS) entry which is preliminary data.</text>
</comment>
<evidence type="ECO:0000256" key="6">
    <source>
        <dbReference type="ARBA" id="ARBA00022801"/>
    </source>
</evidence>
<evidence type="ECO:0000256" key="2">
    <source>
        <dbReference type="ARBA" id="ARBA00012759"/>
    </source>
</evidence>
<dbReference type="InterPro" id="IPR018200">
    <property type="entry name" value="USP_CS"/>
</dbReference>
<dbReference type="PROSITE" id="PS50235">
    <property type="entry name" value="USP_3"/>
    <property type="match status" value="1"/>
</dbReference>
<feature type="region of interest" description="Disordered" evidence="9">
    <location>
        <begin position="170"/>
        <end position="216"/>
    </location>
</feature>
<dbReference type="PANTHER" id="PTHR21646">
    <property type="entry name" value="UBIQUITIN CARBOXYL-TERMINAL HYDROLASE"/>
    <property type="match status" value="1"/>
</dbReference>
<dbReference type="InterPro" id="IPR001607">
    <property type="entry name" value="Znf_UBP"/>
</dbReference>
<dbReference type="SUPFAM" id="SSF54001">
    <property type="entry name" value="Cysteine proteinases"/>
    <property type="match status" value="1"/>
</dbReference>
<evidence type="ECO:0000256" key="4">
    <source>
        <dbReference type="ARBA" id="ARBA00022771"/>
    </source>
</evidence>
<feature type="compositionally biased region" description="Basic and acidic residues" evidence="9">
    <location>
        <begin position="184"/>
        <end position="201"/>
    </location>
</feature>
<feature type="compositionally biased region" description="Polar residues" evidence="9">
    <location>
        <begin position="203"/>
        <end position="216"/>
    </location>
</feature>
<dbReference type="InterPro" id="IPR038765">
    <property type="entry name" value="Papain-like_cys_pep_sf"/>
</dbReference>
<dbReference type="Gene3D" id="3.30.40.10">
    <property type="entry name" value="Zinc/RING finger domain, C3HC4 (zinc finger)"/>
    <property type="match status" value="1"/>
</dbReference>
<feature type="domain" description="UBP-type" evidence="11">
    <location>
        <begin position="22"/>
        <end position="148"/>
    </location>
</feature>
<dbReference type="Pfam" id="PF00443">
    <property type="entry name" value="UCH"/>
    <property type="match status" value="1"/>
</dbReference>
<keyword evidence="6" id="KW-0378">Hydrolase</keyword>
<feature type="domain" description="USP" evidence="10">
    <location>
        <begin position="219"/>
        <end position="548"/>
    </location>
</feature>
<accession>A0ABV0NRD9</accession>
<dbReference type="InterPro" id="IPR050185">
    <property type="entry name" value="Ub_carboxyl-term_hydrolase"/>
</dbReference>
<sequence length="548" mass="61971">MGKKRGKDRSFREDEDIELTGPSCRHIRKGSDQTLLKKLSAVSDWVSCQDCKNEENKENISTTQPEEPEEEKETVGIWMCLKCGHRGCGRHSEKQHAVKHYETPRSAPHCLVVGLDNWSVWCYICDDEVQYSSTGQLAQLVNNLKKQISTDPMKRPQKRVKEDVDLLEVKQETETVNPEESEDKEIKDSRNKQKKNIKDMVGKSQTHNTVEESSSVPVKGLSNLGNTCFFNAVMQNLSQTQLLRQILNKVTEEKISLDIKPDASLDLEPILVQLDQPGSLTLAMCKLLGEIQESKRAVVTPRELFTQVCKKAARFKGFQQQDSQELLRYLLDGMRAEELKVCIRFLTDSSLYEARGNNESVPHEEAPSNEPNPEPVCVSEQDHNVEQEKEEDKDSVTEGVSLAESSVSNRFTVLSEEQHSHDSSSCNEMSNTDLEGELDTQLANKLEQVTLDDAFIDDPHAIEQAVESEDEALEDMEYTVINQDPELAFNTLSPRATPEKQECSVQSCLFQFTEVETLTQNNSLLCVTCTKQHRRKDKTGGIKVCPPY</sequence>
<keyword evidence="7" id="KW-0862">Zinc</keyword>
<keyword evidence="4 8" id="KW-0863">Zinc-finger</keyword>
<keyword evidence="3" id="KW-0479">Metal-binding</keyword>
<evidence type="ECO:0000256" key="8">
    <source>
        <dbReference type="PROSITE-ProRule" id="PRU00502"/>
    </source>
</evidence>
<evidence type="ECO:0000256" key="5">
    <source>
        <dbReference type="ARBA" id="ARBA00022786"/>
    </source>
</evidence>
<protein>
    <recommendedName>
        <fullName evidence="2">ubiquitinyl hydrolase 1</fullName>
        <ecNumber evidence="2">3.4.19.12</ecNumber>
    </recommendedName>
</protein>
<evidence type="ECO:0000313" key="13">
    <source>
        <dbReference type="Proteomes" id="UP001476798"/>
    </source>
</evidence>
<comment type="catalytic activity">
    <reaction evidence="1">
        <text>Thiol-dependent hydrolysis of ester, thioester, amide, peptide and isopeptide bonds formed by the C-terminal Gly of ubiquitin (a 76-residue protein attached to proteins as an intracellular targeting signal).</text>
        <dbReference type="EC" id="3.4.19.12"/>
    </reaction>
</comment>
<dbReference type="PROSITE" id="PS00972">
    <property type="entry name" value="USP_1"/>
    <property type="match status" value="1"/>
</dbReference>
<evidence type="ECO:0000313" key="12">
    <source>
        <dbReference type="EMBL" id="MEQ2173990.1"/>
    </source>
</evidence>
<gene>
    <name evidence="12" type="ORF">GOODEAATRI_003189</name>
</gene>
<dbReference type="Pfam" id="PF02148">
    <property type="entry name" value="zf-UBP"/>
    <property type="match status" value="1"/>
</dbReference>
<feature type="region of interest" description="Disordered" evidence="9">
    <location>
        <begin position="357"/>
        <end position="429"/>
    </location>
</feature>
<dbReference type="SUPFAM" id="SSF57850">
    <property type="entry name" value="RING/U-box"/>
    <property type="match status" value="1"/>
</dbReference>
<feature type="compositionally biased region" description="Polar residues" evidence="9">
    <location>
        <begin position="403"/>
        <end position="412"/>
    </location>
</feature>
<reference evidence="12 13" key="1">
    <citation type="submission" date="2021-06" db="EMBL/GenBank/DDBJ databases">
        <authorList>
            <person name="Palmer J.M."/>
        </authorList>
    </citation>
    <scope>NUCLEOTIDE SEQUENCE [LARGE SCALE GENOMIC DNA]</scope>
    <source>
        <strain evidence="12 13">GA_2019</strain>
        <tissue evidence="12">Muscle</tissue>
    </source>
</reference>
<evidence type="ECO:0000259" key="11">
    <source>
        <dbReference type="PROSITE" id="PS50271"/>
    </source>
</evidence>
<evidence type="ECO:0000256" key="3">
    <source>
        <dbReference type="ARBA" id="ARBA00022723"/>
    </source>
</evidence>
<dbReference type="PANTHER" id="PTHR21646:SF12">
    <property type="entry name" value="UBIQUITIN CARBOXYL-TERMINAL HYDROLASE 16"/>
    <property type="match status" value="1"/>
</dbReference>
<keyword evidence="13" id="KW-1185">Reference proteome</keyword>
<dbReference type="SMART" id="SM00290">
    <property type="entry name" value="ZnF_UBP"/>
    <property type="match status" value="1"/>
</dbReference>
<dbReference type="InterPro" id="IPR013083">
    <property type="entry name" value="Znf_RING/FYVE/PHD"/>
</dbReference>
<dbReference type="InterPro" id="IPR028889">
    <property type="entry name" value="USP"/>
</dbReference>
<dbReference type="InterPro" id="IPR001394">
    <property type="entry name" value="Peptidase_C19_UCH"/>
</dbReference>
<feature type="compositionally biased region" description="Basic and acidic residues" evidence="9">
    <location>
        <begin position="380"/>
        <end position="396"/>
    </location>
</feature>
<evidence type="ECO:0000256" key="7">
    <source>
        <dbReference type="ARBA" id="ARBA00022833"/>
    </source>
</evidence>
<organism evidence="12 13">
    <name type="scientific">Goodea atripinnis</name>
    <dbReference type="NCBI Taxonomy" id="208336"/>
    <lineage>
        <taxon>Eukaryota</taxon>
        <taxon>Metazoa</taxon>
        <taxon>Chordata</taxon>
        <taxon>Craniata</taxon>
        <taxon>Vertebrata</taxon>
        <taxon>Euteleostomi</taxon>
        <taxon>Actinopterygii</taxon>
        <taxon>Neopterygii</taxon>
        <taxon>Teleostei</taxon>
        <taxon>Neoteleostei</taxon>
        <taxon>Acanthomorphata</taxon>
        <taxon>Ovalentaria</taxon>
        <taxon>Atherinomorphae</taxon>
        <taxon>Cyprinodontiformes</taxon>
        <taxon>Goodeidae</taxon>
        <taxon>Goodea</taxon>
    </lineage>
</organism>
<keyword evidence="5" id="KW-0833">Ubl conjugation pathway</keyword>
<dbReference type="EC" id="3.4.19.12" evidence="2"/>
<dbReference type="Proteomes" id="UP001476798">
    <property type="component" value="Unassembled WGS sequence"/>
</dbReference>